<proteinExistence type="predicted"/>
<dbReference type="InterPro" id="IPR035940">
    <property type="entry name" value="CAP_sf"/>
</dbReference>
<comment type="caution">
    <text evidence="2">The sequence shown here is derived from an EMBL/GenBank/DDBJ whole genome shotgun (WGS) entry which is preliminary data.</text>
</comment>
<reference evidence="2 3" key="1">
    <citation type="journal article" date="2021" name="Nat. Plants">
        <title>The Taxus genome provides insights into paclitaxel biosynthesis.</title>
        <authorList>
            <person name="Xiong X."/>
            <person name="Gou J."/>
            <person name="Liao Q."/>
            <person name="Li Y."/>
            <person name="Zhou Q."/>
            <person name="Bi G."/>
            <person name="Li C."/>
            <person name="Du R."/>
            <person name="Wang X."/>
            <person name="Sun T."/>
            <person name="Guo L."/>
            <person name="Liang H."/>
            <person name="Lu P."/>
            <person name="Wu Y."/>
            <person name="Zhang Z."/>
            <person name="Ro D.K."/>
            <person name="Shang Y."/>
            <person name="Huang S."/>
            <person name="Yan J."/>
        </authorList>
    </citation>
    <scope>NUCLEOTIDE SEQUENCE [LARGE SCALE GENOMIC DNA]</scope>
    <source>
        <strain evidence="2">Ta-2019</strain>
    </source>
</reference>
<feature type="chain" id="PRO_5041420152" description="Ferredoxin-like protein" evidence="1">
    <location>
        <begin position="21"/>
        <end position="211"/>
    </location>
</feature>
<dbReference type="PANTHER" id="PTHR34537">
    <property type="entry name" value="OS08G0459300 PROTEIN"/>
    <property type="match status" value="1"/>
</dbReference>
<dbReference type="EMBL" id="JAHRHJ020000003">
    <property type="protein sequence ID" value="KAH9321106.1"/>
    <property type="molecule type" value="Genomic_DNA"/>
</dbReference>
<protein>
    <recommendedName>
        <fullName evidence="4">Ferredoxin-like protein</fullName>
    </recommendedName>
</protein>
<evidence type="ECO:0000256" key="1">
    <source>
        <dbReference type="SAM" id="SignalP"/>
    </source>
</evidence>
<evidence type="ECO:0000313" key="3">
    <source>
        <dbReference type="Proteomes" id="UP000824469"/>
    </source>
</evidence>
<dbReference type="SUPFAM" id="SSF55797">
    <property type="entry name" value="PR-1-like"/>
    <property type="match status" value="1"/>
</dbReference>
<organism evidence="2 3">
    <name type="scientific">Taxus chinensis</name>
    <name type="common">Chinese yew</name>
    <name type="synonym">Taxus wallichiana var. chinensis</name>
    <dbReference type="NCBI Taxonomy" id="29808"/>
    <lineage>
        <taxon>Eukaryota</taxon>
        <taxon>Viridiplantae</taxon>
        <taxon>Streptophyta</taxon>
        <taxon>Embryophyta</taxon>
        <taxon>Tracheophyta</taxon>
        <taxon>Spermatophyta</taxon>
        <taxon>Pinopsida</taxon>
        <taxon>Pinidae</taxon>
        <taxon>Conifers II</taxon>
        <taxon>Cupressales</taxon>
        <taxon>Taxaceae</taxon>
        <taxon>Taxus</taxon>
    </lineage>
</organism>
<gene>
    <name evidence="2" type="ORF">KI387_015745</name>
</gene>
<sequence>MSTIITVLCISILVVGVASAKSADNPADALVDVINNNRTAHGSSSLIDSQGLACMALQYIKAYQGKCDEVGPDGKKPADSAFAEMFAPNCGVEVSTLGPISGRLLACQSKYVKPAEAFSKVLIGNEKSLALLYNKNHTEVGVGVQGTDGGAPFFWCVLFSSGNPKTSFKLQGGTAIKQRPGCFSGTNDPCSSSTRSGHFSILMASILLILT</sequence>
<keyword evidence="3" id="KW-1185">Reference proteome</keyword>
<dbReference type="OMA" id="SPLNGMW"/>
<accession>A0AA38GDA7</accession>
<feature type="signal peptide" evidence="1">
    <location>
        <begin position="1"/>
        <end position="20"/>
    </location>
</feature>
<keyword evidence="1" id="KW-0732">Signal</keyword>
<evidence type="ECO:0008006" key="4">
    <source>
        <dbReference type="Google" id="ProtNLM"/>
    </source>
</evidence>
<dbReference type="Gene3D" id="3.40.33.10">
    <property type="entry name" value="CAP"/>
    <property type="match status" value="1"/>
</dbReference>
<name>A0AA38GDA7_TAXCH</name>
<dbReference type="PANTHER" id="PTHR34537:SF1">
    <property type="entry name" value="OS08G0459300 PROTEIN"/>
    <property type="match status" value="1"/>
</dbReference>
<evidence type="ECO:0000313" key="2">
    <source>
        <dbReference type="EMBL" id="KAH9321106.1"/>
    </source>
</evidence>
<feature type="non-terminal residue" evidence="2">
    <location>
        <position position="1"/>
    </location>
</feature>
<dbReference type="Proteomes" id="UP000824469">
    <property type="component" value="Unassembled WGS sequence"/>
</dbReference>
<dbReference type="AlphaFoldDB" id="A0AA38GDA7"/>